<dbReference type="PROSITE" id="PS51128">
    <property type="entry name" value="ZF_DKSA_2"/>
    <property type="match status" value="1"/>
</dbReference>
<reference evidence="3" key="2">
    <citation type="submission" date="2020-09" db="EMBL/GenBank/DDBJ databases">
        <authorList>
            <person name="Sun Q."/>
            <person name="Ohkuma M."/>
        </authorList>
    </citation>
    <scope>NUCLEOTIDE SEQUENCE</scope>
    <source>
        <strain evidence="3">JCM 3313</strain>
    </source>
</reference>
<comment type="caution">
    <text evidence="3">The sequence shown here is derived from an EMBL/GenBank/DDBJ whole genome shotgun (WGS) entry which is preliminary data.</text>
</comment>
<name>A0A918AUQ8_9PSEU</name>
<evidence type="ECO:0000313" key="3">
    <source>
        <dbReference type="EMBL" id="GGP79568.1"/>
    </source>
</evidence>
<feature type="region of interest" description="Disordered" evidence="2">
    <location>
        <begin position="121"/>
        <end position="166"/>
    </location>
</feature>
<dbReference type="Proteomes" id="UP000639606">
    <property type="component" value="Unassembled WGS sequence"/>
</dbReference>
<dbReference type="EMBL" id="BMRG01000019">
    <property type="protein sequence ID" value="GGP79568.1"/>
    <property type="molecule type" value="Genomic_DNA"/>
</dbReference>
<evidence type="ECO:0000256" key="2">
    <source>
        <dbReference type="SAM" id="MobiDB-lite"/>
    </source>
</evidence>
<reference evidence="3" key="1">
    <citation type="journal article" date="2014" name="Int. J. Syst. Evol. Microbiol.">
        <title>Complete genome sequence of Corynebacterium casei LMG S-19264T (=DSM 44701T), isolated from a smear-ripened cheese.</title>
        <authorList>
            <consortium name="US DOE Joint Genome Institute (JGI-PGF)"/>
            <person name="Walter F."/>
            <person name="Albersmeier A."/>
            <person name="Kalinowski J."/>
            <person name="Ruckert C."/>
        </authorList>
    </citation>
    <scope>NUCLEOTIDE SEQUENCE</scope>
    <source>
        <strain evidence="3">JCM 3313</strain>
    </source>
</reference>
<proteinExistence type="predicted"/>
<evidence type="ECO:0000313" key="4">
    <source>
        <dbReference type="Proteomes" id="UP000639606"/>
    </source>
</evidence>
<dbReference type="PANTHER" id="PTHR33823:SF4">
    <property type="entry name" value="GENERAL STRESS PROTEIN 16O"/>
    <property type="match status" value="1"/>
</dbReference>
<dbReference type="Gene3D" id="1.20.120.910">
    <property type="entry name" value="DksA, coiled-coil domain"/>
    <property type="match status" value="1"/>
</dbReference>
<evidence type="ECO:0000256" key="1">
    <source>
        <dbReference type="PROSITE-ProRule" id="PRU00510"/>
    </source>
</evidence>
<dbReference type="RefSeq" id="WP_189226857.1">
    <property type="nucleotide sequence ID" value="NZ_BMRG01000019.1"/>
</dbReference>
<dbReference type="AlphaFoldDB" id="A0A918AUQ8"/>
<organism evidence="3 4">
    <name type="scientific">Saccharothrix coeruleofusca</name>
    <dbReference type="NCBI Taxonomy" id="33919"/>
    <lineage>
        <taxon>Bacteria</taxon>
        <taxon>Bacillati</taxon>
        <taxon>Actinomycetota</taxon>
        <taxon>Actinomycetes</taxon>
        <taxon>Pseudonocardiales</taxon>
        <taxon>Pseudonocardiaceae</taxon>
        <taxon>Saccharothrix</taxon>
    </lineage>
</organism>
<evidence type="ECO:0008006" key="5">
    <source>
        <dbReference type="Google" id="ProtNLM"/>
    </source>
</evidence>
<dbReference type="PANTHER" id="PTHR33823">
    <property type="entry name" value="RNA POLYMERASE-BINDING TRANSCRIPTION FACTOR DKSA-RELATED"/>
    <property type="match status" value="1"/>
</dbReference>
<accession>A0A918AUQ8</accession>
<feature type="zinc finger region" description="dksA C4-type" evidence="1">
    <location>
        <begin position="91"/>
        <end position="115"/>
    </location>
</feature>
<gene>
    <name evidence="3" type="ORF">GCM10010185_61840</name>
</gene>
<sequence>MPRAPAPQAAPIERLAHHLPELSAVLEDQRRFRLEQLAELGALEAARGPAPTAADAARREVLGKVAAAARQALADIDIALALIATGDYGRCGGCRADIPVRLLLAIPTSRWCLDCRQRPAHTDGPAGAGSRHRSHARPVFRTPRGHHSRRPHRPRSAPRHPVSSNP</sequence>
<protein>
    <recommendedName>
        <fullName evidence="5">TraR/DksA family transcriptional regulator</fullName>
    </recommendedName>
</protein>
<keyword evidence="4" id="KW-1185">Reference proteome</keyword>
<feature type="compositionally biased region" description="Basic residues" evidence="2">
    <location>
        <begin position="130"/>
        <end position="158"/>
    </location>
</feature>